<sequence>MNHSGFGHLKWMALTAAALFGVLLLLGNSVGDALRYAVLLACPLMMVAMMFGPHSGRGGHGGSETGMRPREDTDGRVDHHHSA</sequence>
<evidence type="ECO:0000313" key="3">
    <source>
        <dbReference type="EMBL" id="ADG76536.1"/>
    </source>
</evidence>
<accession>D5UE60</accession>
<dbReference type="KEGG" id="cfl:Cfla_3667"/>
<evidence type="ECO:0008006" key="5">
    <source>
        <dbReference type="Google" id="ProtNLM"/>
    </source>
</evidence>
<dbReference type="AlphaFoldDB" id="D5UE60"/>
<feature type="transmembrane region" description="Helical" evidence="2">
    <location>
        <begin position="9"/>
        <end position="27"/>
    </location>
</feature>
<evidence type="ECO:0000313" key="4">
    <source>
        <dbReference type="Proteomes" id="UP000000849"/>
    </source>
</evidence>
<gene>
    <name evidence="3" type="ordered locus">Cfla_3667</name>
</gene>
<feature type="compositionally biased region" description="Basic and acidic residues" evidence="1">
    <location>
        <begin position="67"/>
        <end position="83"/>
    </location>
</feature>
<dbReference type="HOGENOM" id="CLU_2536434_0_0_11"/>
<feature type="transmembrane region" description="Helical" evidence="2">
    <location>
        <begin position="33"/>
        <end position="51"/>
    </location>
</feature>
<keyword evidence="2" id="KW-0472">Membrane</keyword>
<organism evidence="3 4">
    <name type="scientific">Cellulomonas flavigena (strain ATCC 482 / DSM 20109 / BCRC 11376 / JCM 18109 / NBRC 3775 / NCIMB 8073 / NRS 134)</name>
    <dbReference type="NCBI Taxonomy" id="446466"/>
    <lineage>
        <taxon>Bacteria</taxon>
        <taxon>Bacillati</taxon>
        <taxon>Actinomycetota</taxon>
        <taxon>Actinomycetes</taxon>
        <taxon>Micrococcales</taxon>
        <taxon>Cellulomonadaceae</taxon>
        <taxon>Cellulomonas</taxon>
    </lineage>
</organism>
<dbReference type="STRING" id="446466.Cfla_3667"/>
<feature type="region of interest" description="Disordered" evidence="1">
    <location>
        <begin position="57"/>
        <end position="83"/>
    </location>
</feature>
<dbReference type="EMBL" id="CP001964">
    <property type="protein sequence ID" value="ADG76536.1"/>
    <property type="molecule type" value="Genomic_DNA"/>
</dbReference>
<dbReference type="Proteomes" id="UP000000849">
    <property type="component" value="Chromosome"/>
</dbReference>
<evidence type="ECO:0000256" key="2">
    <source>
        <dbReference type="SAM" id="Phobius"/>
    </source>
</evidence>
<name>D5UE60_CELFN</name>
<dbReference type="RefSeq" id="WP_013118864.1">
    <property type="nucleotide sequence ID" value="NC_014151.1"/>
</dbReference>
<proteinExistence type="predicted"/>
<reference evidence="3 4" key="1">
    <citation type="journal article" date="2010" name="Stand. Genomic Sci.">
        <title>Complete genome sequence of Cellulomonas flavigena type strain (134).</title>
        <authorList>
            <person name="Abt B."/>
            <person name="Foster B."/>
            <person name="Lapidus A."/>
            <person name="Clum A."/>
            <person name="Sun H."/>
            <person name="Pukall R."/>
            <person name="Lucas S."/>
            <person name="Glavina Del Rio T."/>
            <person name="Nolan M."/>
            <person name="Tice H."/>
            <person name="Cheng J.F."/>
            <person name="Pitluck S."/>
            <person name="Liolios K."/>
            <person name="Ivanova N."/>
            <person name="Mavromatis K."/>
            <person name="Ovchinnikova G."/>
            <person name="Pati A."/>
            <person name="Goodwin L."/>
            <person name="Chen A."/>
            <person name="Palaniappan K."/>
            <person name="Land M."/>
            <person name="Hauser L."/>
            <person name="Chang Y.J."/>
            <person name="Jeffries C.D."/>
            <person name="Rohde M."/>
            <person name="Goker M."/>
            <person name="Woyke T."/>
            <person name="Bristow J."/>
            <person name="Eisen J.A."/>
            <person name="Markowitz V."/>
            <person name="Hugenholtz P."/>
            <person name="Kyrpides N.C."/>
            <person name="Klenk H.P."/>
        </authorList>
    </citation>
    <scope>NUCLEOTIDE SEQUENCE [LARGE SCALE GENOMIC DNA]</scope>
    <source>
        <strain evidence="4">ATCC 482 / DSM 20109 / BCRC 11376 / JCM 18109 / NBRC 3775 / NCIMB 8073 / NRS 134</strain>
    </source>
</reference>
<protein>
    <recommendedName>
        <fullName evidence="5">DUF2933 domain-containing protein</fullName>
    </recommendedName>
</protein>
<keyword evidence="2" id="KW-0812">Transmembrane</keyword>
<keyword evidence="2" id="KW-1133">Transmembrane helix</keyword>
<evidence type="ECO:0000256" key="1">
    <source>
        <dbReference type="SAM" id="MobiDB-lite"/>
    </source>
</evidence>
<keyword evidence="4" id="KW-1185">Reference proteome</keyword>